<dbReference type="SUPFAM" id="SSF46689">
    <property type="entry name" value="Homeodomain-like"/>
    <property type="match status" value="1"/>
</dbReference>
<evidence type="ECO:0000259" key="3">
    <source>
        <dbReference type="PROSITE" id="PS50977"/>
    </source>
</evidence>
<feature type="DNA-binding region" description="H-T-H motif" evidence="2">
    <location>
        <begin position="28"/>
        <end position="47"/>
    </location>
</feature>
<dbReference type="PRINTS" id="PR00455">
    <property type="entry name" value="HTHTETR"/>
</dbReference>
<evidence type="ECO:0000256" key="2">
    <source>
        <dbReference type="PROSITE-ProRule" id="PRU00335"/>
    </source>
</evidence>
<proteinExistence type="predicted"/>
<dbReference type="InterPro" id="IPR050109">
    <property type="entry name" value="HTH-type_TetR-like_transc_reg"/>
</dbReference>
<dbReference type="RefSeq" id="WP_306984459.1">
    <property type="nucleotide sequence ID" value="NZ_JAUSUA010000005.1"/>
</dbReference>
<dbReference type="PANTHER" id="PTHR30055">
    <property type="entry name" value="HTH-TYPE TRANSCRIPTIONAL REGULATOR RUTR"/>
    <property type="match status" value="1"/>
</dbReference>
<dbReference type="EMBL" id="JAUSUA010000005">
    <property type="protein sequence ID" value="MDQ0208414.1"/>
    <property type="molecule type" value="Genomic_DNA"/>
</dbReference>
<name>A0ABT9YKL6_9BACI</name>
<keyword evidence="1 2" id="KW-0238">DNA-binding</keyword>
<dbReference type="Pfam" id="PF00440">
    <property type="entry name" value="TetR_N"/>
    <property type="match status" value="1"/>
</dbReference>
<reference evidence="4 5" key="1">
    <citation type="submission" date="2023-07" db="EMBL/GenBank/DDBJ databases">
        <title>Genomic Encyclopedia of Type Strains, Phase IV (KMG-IV): sequencing the most valuable type-strain genomes for metagenomic binning, comparative biology and taxonomic classification.</title>
        <authorList>
            <person name="Goeker M."/>
        </authorList>
    </citation>
    <scope>NUCLEOTIDE SEQUENCE [LARGE SCALE GENOMIC DNA]</scope>
    <source>
        <strain evidence="4 5">DSM 19154</strain>
    </source>
</reference>
<dbReference type="PROSITE" id="PS50977">
    <property type="entry name" value="HTH_TETR_2"/>
    <property type="match status" value="1"/>
</dbReference>
<dbReference type="Proteomes" id="UP001225034">
    <property type="component" value="Unassembled WGS sequence"/>
</dbReference>
<gene>
    <name evidence="4" type="ORF">J2S05_003225</name>
</gene>
<evidence type="ECO:0000313" key="4">
    <source>
        <dbReference type="EMBL" id="MDQ0208414.1"/>
    </source>
</evidence>
<evidence type="ECO:0000256" key="1">
    <source>
        <dbReference type="ARBA" id="ARBA00023125"/>
    </source>
</evidence>
<comment type="caution">
    <text evidence="4">The sequence shown here is derived from an EMBL/GenBank/DDBJ whole genome shotgun (WGS) entry which is preliminary data.</text>
</comment>
<dbReference type="InterPro" id="IPR001647">
    <property type="entry name" value="HTH_TetR"/>
</dbReference>
<evidence type="ECO:0000313" key="5">
    <source>
        <dbReference type="Proteomes" id="UP001225034"/>
    </source>
</evidence>
<dbReference type="InterPro" id="IPR009057">
    <property type="entry name" value="Homeodomain-like_sf"/>
</dbReference>
<sequence length="194" mass="22680">MSAKEKTKQRILTAALELLKEHGYQGTTTRLIAEQAGCNEVTLFRHFGNKQTILEKVVEGLTFGPSLKETIDQAITWDLEKDLYKIAHGYLHFMRSIEDFVMLGFKEFYKVEELNDEMSRGPKEFKLYLTNYFEEMQKRNLMITTDCETLALNFIWINFGYFVSKARFGDRVTAMPDETFLRESVQLFVRGVRT</sequence>
<dbReference type="PANTHER" id="PTHR30055:SF226">
    <property type="entry name" value="HTH-TYPE TRANSCRIPTIONAL REGULATOR PKSA"/>
    <property type="match status" value="1"/>
</dbReference>
<organism evidence="4 5">
    <name type="scientific">Alkalicoccobacillus murimartini</name>
    <dbReference type="NCBI Taxonomy" id="171685"/>
    <lineage>
        <taxon>Bacteria</taxon>
        <taxon>Bacillati</taxon>
        <taxon>Bacillota</taxon>
        <taxon>Bacilli</taxon>
        <taxon>Bacillales</taxon>
        <taxon>Bacillaceae</taxon>
        <taxon>Alkalicoccobacillus</taxon>
    </lineage>
</organism>
<dbReference type="Gene3D" id="1.10.357.10">
    <property type="entry name" value="Tetracycline Repressor, domain 2"/>
    <property type="match status" value="1"/>
</dbReference>
<protein>
    <submittedName>
        <fullName evidence="4">AcrR family transcriptional regulator</fullName>
    </submittedName>
</protein>
<feature type="domain" description="HTH tetR-type" evidence="3">
    <location>
        <begin position="5"/>
        <end position="65"/>
    </location>
</feature>
<accession>A0ABT9YKL6</accession>
<keyword evidence="5" id="KW-1185">Reference proteome</keyword>